<gene>
    <name evidence="1" type="ORF">KMW28_18720</name>
</gene>
<accession>A0AAX1N2E9</accession>
<dbReference type="RefSeq" id="WP_066211985.1">
    <property type="nucleotide sequence ID" value="NZ_CP076132.1"/>
</dbReference>
<dbReference type="Proteomes" id="UP000678679">
    <property type="component" value="Chromosome 1"/>
</dbReference>
<evidence type="ECO:0000313" key="2">
    <source>
        <dbReference type="Proteomes" id="UP000678679"/>
    </source>
</evidence>
<reference evidence="1 2" key="1">
    <citation type="submission" date="2021-05" db="EMBL/GenBank/DDBJ databases">
        <title>Comparative genomic studies on the polysaccharide-degrading batcterial strains of the Flammeovirga genus.</title>
        <authorList>
            <person name="Zewei F."/>
            <person name="Zheng Z."/>
            <person name="Yu L."/>
            <person name="Ruyue G."/>
            <person name="Yanhong M."/>
            <person name="Yuanyuan C."/>
            <person name="Jingyan G."/>
            <person name="Wenjun H."/>
        </authorList>
    </citation>
    <scope>NUCLEOTIDE SEQUENCE [LARGE SCALE GENOMIC DNA]</scope>
    <source>
        <strain evidence="1 2">NBRC:100898</strain>
    </source>
</reference>
<dbReference type="EMBL" id="CP076132">
    <property type="protein sequence ID" value="QWG01654.1"/>
    <property type="molecule type" value="Genomic_DNA"/>
</dbReference>
<name>A0AAX1N2E9_9BACT</name>
<sequence length="348" mass="39979">MKTTLTLLFTTVFYLVSFGQDVIYQNTFDAKQEGENLLLNNEYKVEAYSNATVKRTISVVKEHGNKFLRFDIPGMDSKTEYNSLIRDMKKIHFHRGATYTITLKTRGPFERGLRLIDIKTMKAVVKGASFNAANDKDYSLEWHEHTLEYSPTDNFVGQIAILRNWNGVLDVDDIKVSTVSRIKNRYAQLPHEVYKCDFSVMTSSNVGEHFKFKAFQQEGLARSLSVNNQYGNSFLQLSIEETRQSANTIVFLKNEFQFKKGESYTISVKTRGKFKRQIKLLDVGNDESIISSNDAEASKNIAESDWFTHRISISPKYDFTGKIGILRLWYGDLDIDEIVIRSTDENNL</sequence>
<keyword evidence="2" id="KW-1185">Reference proteome</keyword>
<evidence type="ECO:0000313" key="1">
    <source>
        <dbReference type="EMBL" id="QWG01654.1"/>
    </source>
</evidence>
<proteinExistence type="predicted"/>
<dbReference type="AlphaFoldDB" id="A0AAX1N2E9"/>
<dbReference type="KEGG" id="fya:KMW28_18720"/>
<organism evidence="1 2">
    <name type="scientific">Flammeovirga yaeyamensis</name>
    <dbReference type="NCBI Taxonomy" id="367791"/>
    <lineage>
        <taxon>Bacteria</taxon>
        <taxon>Pseudomonadati</taxon>
        <taxon>Bacteroidota</taxon>
        <taxon>Cytophagia</taxon>
        <taxon>Cytophagales</taxon>
        <taxon>Flammeovirgaceae</taxon>
        <taxon>Flammeovirga</taxon>
    </lineage>
</organism>
<dbReference type="Gene3D" id="2.60.120.260">
    <property type="entry name" value="Galactose-binding domain-like"/>
    <property type="match status" value="2"/>
</dbReference>
<protein>
    <recommendedName>
        <fullName evidence="3">CBM-cenC domain-containing protein</fullName>
    </recommendedName>
</protein>
<evidence type="ECO:0008006" key="3">
    <source>
        <dbReference type="Google" id="ProtNLM"/>
    </source>
</evidence>